<dbReference type="RefSeq" id="WP_114791003.1">
    <property type="nucleotide sequence ID" value="NZ_CP139960.1"/>
</dbReference>
<dbReference type="Proteomes" id="UP001325680">
    <property type="component" value="Chromosome"/>
</dbReference>
<protein>
    <recommendedName>
        <fullName evidence="3">DUF1795 domain-containing protein</fullName>
    </recommendedName>
</protein>
<name>A0ABZ0W5M2_9BACT</name>
<proteinExistence type="predicted"/>
<evidence type="ECO:0000313" key="1">
    <source>
        <dbReference type="EMBL" id="WQD38229.1"/>
    </source>
</evidence>
<evidence type="ECO:0000313" key="2">
    <source>
        <dbReference type="Proteomes" id="UP001325680"/>
    </source>
</evidence>
<reference evidence="1 2" key="1">
    <citation type="submission" date="2023-12" db="EMBL/GenBank/DDBJ databases">
        <title>Genome sequencing and assembly of bacterial species from a model synthetic community.</title>
        <authorList>
            <person name="Hogle S.L."/>
        </authorList>
    </citation>
    <scope>NUCLEOTIDE SEQUENCE [LARGE SCALE GENOMIC DNA]</scope>
    <source>
        <strain evidence="1 2">HAMBI_3031</strain>
    </source>
</reference>
<dbReference type="EMBL" id="CP139960">
    <property type="protein sequence ID" value="WQD38229.1"/>
    <property type="molecule type" value="Genomic_DNA"/>
</dbReference>
<keyword evidence="2" id="KW-1185">Reference proteome</keyword>
<accession>A0ABZ0W5M2</accession>
<organism evidence="1 2">
    <name type="scientific">Niabella yanshanensis</name>
    <dbReference type="NCBI Taxonomy" id="577386"/>
    <lineage>
        <taxon>Bacteria</taxon>
        <taxon>Pseudomonadati</taxon>
        <taxon>Bacteroidota</taxon>
        <taxon>Chitinophagia</taxon>
        <taxon>Chitinophagales</taxon>
        <taxon>Chitinophagaceae</taxon>
        <taxon>Niabella</taxon>
    </lineage>
</organism>
<sequence>MVDTGYSAGHFSVITGVLKKATVLVGTVSFTPAQNVLNVEAIDFLLSDEELRSATRHTGTHLGFKRLVIDGCKAGEVTLKAQNEVKGTTIYSYKLYYYIYSKEGIILLSFTVQSQKESSSQKEFFENLELLRMTASNMSVHW</sequence>
<evidence type="ECO:0008006" key="3">
    <source>
        <dbReference type="Google" id="ProtNLM"/>
    </source>
</evidence>
<gene>
    <name evidence="1" type="ORF">U0035_21395</name>
</gene>